<keyword evidence="2" id="KW-1185">Reference proteome</keyword>
<gene>
    <name evidence="1" type="ORF">OWV82_020936</name>
</gene>
<comment type="caution">
    <text evidence="1">The sequence shown here is derived from an EMBL/GenBank/DDBJ whole genome shotgun (WGS) entry which is preliminary data.</text>
</comment>
<name>A0ACC1X8G0_MELAZ</name>
<dbReference type="EMBL" id="CM051404">
    <property type="protein sequence ID" value="KAJ4707413.1"/>
    <property type="molecule type" value="Genomic_DNA"/>
</dbReference>
<sequence length="213" mass="23691">MSVPNLVAGVIIVLGLLSAVGESMRFDLTSGHTKCISDEIKNNAMTVGKYSSVNPNEGYPLPDTHKLSVKVTSPYGNNYHSSEHVESGNFAFTAAEAGDYSACFWALEHNLPVTVTVEFEWRTGVAAKDWTKVAKKGQIDTMELELKKLADTVTSIHEEMLYLREREEEMQELNKTTNSKMASLGFLSLIVCLSVAGLQIWHLKSFFERKKLL</sequence>
<keyword evidence="1" id="KW-0812">Transmembrane</keyword>
<proteinExistence type="predicted"/>
<reference evidence="1 2" key="1">
    <citation type="journal article" date="2023" name="Science">
        <title>Complex scaffold remodeling in plant triterpene biosynthesis.</title>
        <authorList>
            <person name="De La Pena R."/>
            <person name="Hodgson H."/>
            <person name="Liu J.C."/>
            <person name="Stephenson M.J."/>
            <person name="Martin A.C."/>
            <person name="Owen C."/>
            <person name="Harkess A."/>
            <person name="Leebens-Mack J."/>
            <person name="Jimenez L.E."/>
            <person name="Osbourn A."/>
            <person name="Sattely E.S."/>
        </authorList>
    </citation>
    <scope>NUCLEOTIDE SEQUENCE [LARGE SCALE GENOMIC DNA]</scope>
    <source>
        <strain evidence="2">cv. JPN11</strain>
        <tissue evidence="1">Leaf</tissue>
    </source>
</reference>
<evidence type="ECO:0000313" key="2">
    <source>
        <dbReference type="Proteomes" id="UP001164539"/>
    </source>
</evidence>
<dbReference type="Proteomes" id="UP001164539">
    <property type="component" value="Chromosome 11"/>
</dbReference>
<keyword evidence="1" id="KW-0472">Membrane</keyword>
<accession>A0ACC1X8G0</accession>
<organism evidence="1 2">
    <name type="scientific">Melia azedarach</name>
    <name type="common">Chinaberry tree</name>
    <dbReference type="NCBI Taxonomy" id="155640"/>
    <lineage>
        <taxon>Eukaryota</taxon>
        <taxon>Viridiplantae</taxon>
        <taxon>Streptophyta</taxon>
        <taxon>Embryophyta</taxon>
        <taxon>Tracheophyta</taxon>
        <taxon>Spermatophyta</taxon>
        <taxon>Magnoliopsida</taxon>
        <taxon>eudicotyledons</taxon>
        <taxon>Gunneridae</taxon>
        <taxon>Pentapetalae</taxon>
        <taxon>rosids</taxon>
        <taxon>malvids</taxon>
        <taxon>Sapindales</taxon>
        <taxon>Meliaceae</taxon>
        <taxon>Melia</taxon>
    </lineage>
</organism>
<protein>
    <submittedName>
        <fullName evidence="1">Transmembrane emp24 domain-containing protein</fullName>
    </submittedName>
</protein>
<evidence type="ECO:0000313" key="1">
    <source>
        <dbReference type="EMBL" id="KAJ4707413.1"/>
    </source>
</evidence>